<dbReference type="EMBL" id="BLKY01000001">
    <property type="protein sequence ID" value="GFG85747.1"/>
    <property type="molecule type" value="Genomic_DNA"/>
</dbReference>
<organism evidence="1 2">
    <name type="scientific">Mycolicibacter algericus</name>
    <name type="common">Mycobacterium algericum</name>
    <dbReference type="NCBI Taxonomy" id="1288388"/>
    <lineage>
        <taxon>Bacteria</taxon>
        <taxon>Bacillati</taxon>
        <taxon>Actinomycetota</taxon>
        <taxon>Actinomycetes</taxon>
        <taxon>Mycobacteriales</taxon>
        <taxon>Mycobacteriaceae</taxon>
        <taxon>Mycolicibacter</taxon>
    </lineage>
</organism>
<dbReference type="SUPFAM" id="SSF143011">
    <property type="entry name" value="RelE-like"/>
    <property type="match status" value="1"/>
</dbReference>
<proteinExistence type="predicted"/>
<evidence type="ECO:0000313" key="1">
    <source>
        <dbReference type="EMBL" id="GFG85747.1"/>
    </source>
</evidence>
<evidence type="ECO:0000313" key="2">
    <source>
        <dbReference type="Proteomes" id="UP000465305"/>
    </source>
</evidence>
<reference evidence="1 2" key="1">
    <citation type="journal article" date="2019" name="Emerg. Microbes Infect.">
        <title>Comprehensive subspecies identification of 175 nontuberculous mycobacteria species based on 7547 genomic profiles.</title>
        <authorList>
            <person name="Matsumoto Y."/>
            <person name="Kinjo T."/>
            <person name="Motooka D."/>
            <person name="Nabeya D."/>
            <person name="Jung N."/>
            <person name="Uechi K."/>
            <person name="Horii T."/>
            <person name="Iida T."/>
            <person name="Fujita J."/>
            <person name="Nakamura S."/>
        </authorList>
    </citation>
    <scope>NUCLEOTIDE SEQUENCE [LARGE SCALE GENOMIC DNA]</scope>
    <source>
        <strain evidence="1 2">JCM 30723</strain>
    </source>
</reference>
<name>A0A7I9YAT7_MYCAL</name>
<dbReference type="AlphaFoldDB" id="A0A7I9YAT7"/>
<protein>
    <submittedName>
        <fullName evidence="1">Plasmid maintenance system killer protein</fullName>
    </submittedName>
</protein>
<dbReference type="Proteomes" id="UP000465305">
    <property type="component" value="Unassembled WGS sequence"/>
</dbReference>
<dbReference type="Gene3D" id="3.30.2310.20">
    <property type="entry name" value="RelE-like"/>
    <property type="match status" value="1"/>
</dbReference>
<gene>
    <name evidence="1" type="ORF">MALGJ_24230</name>
</gene>
<accession>A0A7I9YAT7</accession>
<comment type="caution">
    <text evidence="1">The sequence shown here is derived from an EMBL/GenBank/DDBJ whole genome shotgun (WGS) entry which is preliminary data.</text>
</comment>
<dbReference type="InterPro" id="IPR035093">
    <property type="entry name" value="RelE/ParE_toxin_dom_sf"/>
</dbReference>
<sequence>MELRYADNELERRCTDKRYMQRKLGAQVSKALRLRIDELRRASEMADLLFFAGRWEELTGDRAGQWSGRLTANWRLVVSPDDGGTTTVLVVEITDYHKR</sequence>